<sequence length="296" mass="32724">MSWRIKVPATTANLGAGFDSIGVALDLYLFIKVSPSDEWAFVSHSKHLTEVPKGKENFIYQIAEKVATRYGKQTLPPCHVELFSDIPLARGLGSSATAIAVGIEIANLLLELNLSERDKVQIATEIEGHPDNVAPAIIGGAVIGHYEDVVDYVKLDLENISFVAVIPEFELKTKDARQVLPDTFSYADAVRASSVANVTTAALVKQDWALLGRMMAQEHFHEPYRKKLIPHYDAVKALVNDDAHGIYISGAGPTLMILIDEVIAEKQLHYWRKTMPEHEWLVLKPVNIGIEVVDGY</sequence>
<dbReference type="GO" id="GO:0009088">
    <property type="term" value="P:threonine biosynthetic process"/>
    <property type="evidence" value="ECO:0007669"/>
    <property type="project" value="UniProtKB-UniRule"/>
</dbReference>
<dbReference type="Gene3D" id="3.30.230.10">
    <property type="match status" value="1"/>
</dbReference>
<evidence type="ECO:0000256" key="6">
    <source>
        <dbReference type="ARBA" id="ARBA00022679"/>
    </source>
</evidence>
<evidence type="ECO:0000259" key="14">
    <source>
        <dbReference type="Pfam" id="PF00288"/>
    </source>
</evidence>
<evidence type="ECO:0000256" key="1">
    <source>
        <dbReference type="ARBA" id="ARBA00005015"/>
    </source>
</evidence>
<evidence type="ECO:0000256" key="2">
    <source>
        <dbReference type="ARBA" id="ARBA00007370"/>
    </source>
</evidence>
<dbReference type="SUPFAM" id="SSF54211">
    <property type="entry name" value="Ribosomal protein S5 domain 2-like"/>
    <property type="match status" value="1"/>
</dbReference>
<dbReference type="InterPro" id="IPR013750">
    <property type="entry name" value="GHMP_kinase_C_dom"/>
</dbReference>
<comment type="function">
    <text evidence="12 13">Catalyzes the ATP-dependent phosphorylation of L-homoserine to L-homoserine phosphate.</text>
</comment>
<evidence type="ECO:0000256" key="4">
    <source>
        <dbReference type="ARBA" id="ARBA00017858"/>
    </source>
</evidence>
<dbReference type="InterPro" id="IPR036554">
    <property type="entry name" value="GHMP_kinase_C_sf"/>
</dbReference>
<feature type="domain" description="GHMP kinase N-terminal" evidence="14">
    <location>
        <begin position="57"/>
        <end position="140"/>
    </location>
</feature>
<dbReference type="PANTHER" id="PTHR20861">
    <property type="entry name" value="HOMOSERINE/4-DIPHOSPHOCYTIDYL-2-C-METHYL-D-ERYTHRITOL KINASE"/>
    <property type="match status" value="1"/>
</dbReference>
<dbReference type="HAMAP" id="MF_00384">
    <property type="entry name" value="Homoser_kinase"/>
    <property type="match status" value="1"/>
</dbReference>
<dbReference type="Pfam" id="PF08544">
    <property type="entry name" value="GHMP_kinases_C"/>
    <property type="match status" value="1"/>
</dbReference>
<dbReference type="NCBIfam" id="TIGR00191">
    <property type="entry name" value="thrB"/>
    <property type="match status" value="1"/>
</dbReference>
<dbReference type="PRINTS" id="PR00958">
    <property type="entry name" value="HOMSERKINASE"/>
</dbReference>
<keyword evidence="13" id="KW-0963">Cytoplasm</keyword>
<gene>
    <name evidence="13 16" type="primary">thrB</name>
    <name evidence="16" type="ORF">HAL01_21500</name>
</gene>
<feature type="binding site" evidence="13">
    <location>
        <begin position="87"/>
        <end position="97"/>
    </location>
    <ligand>
        <name>ATP</name>
        <dbReference type="ChEBI" id="CHEBI:30616"/>
    </ligand>
</feature>
<dbReference type="Gene3D" id="3.30.70.890">
    <property type="entry name" value="GHMP kinase, C-terminal domain"/>
    <property type="match status" value="1"/>
</dbReference>
<feature type="domain" description="GHMP kinase C-terminal" evidence="15">
    <location>
        <begin position="201"/>
        <end position="276"/>
    </location>
</feature>
<dbReference type="PANTHER" id="PTHR20861:SF1">
    <property type="entry name" value="HOMOSERINE KINASE"/>
    <property type="match status" value="1"/>
</dbReference>
<dbReference type="InterPro" id="IPR020568">
    <property type="entry name" value="Ribosomal_Su5_D2-typ_SF"/>
</dbReference>
<evidence type="ECO:0000256" key="3">
    <source>
        <dbReference type="ARBA" id="ARBA00012078"/>
    </source>
</evidence>
<dbReference type="InterPro" id="IPR014721">
    <property type="entry name" value="Ribsml_uS5_D2-typ_fold_subgr"/>
</dbReference>
<dbReference type="PROSITE" id="PS00627">
    <property type="entry name" value="GHMP_KINASES_ATP"/>
    <property type="match status" value="1"/>
</dbReference>
<evidence type="ECO:0000256" key="10">
    <source>
        <dbReference type="ARBA" id="ARBA00022840"/>
    </source>
</evidence>
<dbReference type="InterPro" id="IPR006204">
    <property type="entry name" value="GHMP_kinase_N_dom"/>
</dbReference>
<dbReference type="RefSeq" id="WP_089803362.1">
    <property type="nucleotide sequence ID" value="NZ_BJYE01000036.1"/>
</dbReference>
<comment type="similarity">
    <text evidence="2 13">Belongs to the GHMP kinase family. Homoserine kinase subfamily.</text>
</comment>
<dbReference type="GO" id="GO:0005737">
    <property type="term" value="C:cytoplasm"/>
    <property type="evidence" value="ECO:0007669"/>
    <property type="project" value="UniProtKB-SubCell"/>
</dbReference>
<keyword evidence="17" id="KW-1185">Reference proteome</keyword>
<dbReference type="UniPathway" id="UPA00050">
    <property type="reaction ID" value="UER00064"/>
</dbReference>
<keyword evidence="7 13" id="KW-0791">Threonine biosynthesis</keyword>
<comment type="pathway">
    <text evidence="1 13">Amino-acid biosynthesis; L-threonine biosynthesis; L-threonine from L-aspartate: step 4/5.</text>
</comment>
<dbReference type="SUPFAM" id="SSF55060">
    <property type="entry name" value="GHMP Kinase, C-terminal domain"/>
    <property type="match status" value="1"/>
</dbReference>
<evidence type="ECO:0000256" key="5">
    <source>
        <dbReference type="ARBA" id="ARBA00022605"/>
    </source>
</evidence>
<comment type="catalytic activity">
    <reaction evidence="11 13">
        <text>L-homoserine + ATP = O-phospho-L-homoserine + ADP + H(+)</text>
        <dbReference type="Rhea" id="RHEA:13985"/>
        <dbReference type="ChEBI" id="CHEBI:15378"/>
        <dbReference type="ChEBI" id="CHEBI:30616"/>
        <dbReference type="ChEBI" id="CHEBI:57476"/>
        <dbReference type="ChEBI" id="CHEBI:57590"/>
        <dbReference type="ChEBI" id="CHEBI:456216"/>
        <dbReference type="EC" id="2.7.1.39"/>
    </reaction>
</comment>
<dbReference type="AlphaFoldDB" id="A0A511X411"/>
<keyword evidence="5 13" id="KW-0028">Amino-acid biosynthesis</keyword>
<keyword evidence="10 13" id="KW-0067">ATP-binding</keyword>
<evidence type="ECO:0000259" key="15">
    <source>
        <dbReference type="Pfam" id="PF08544"/>
    </source>
</evidence>
<accession>A0A511X411</accession>
<dbReference type="STRING" id="442899.SAMN05720591_13425"/>
<dbReference type="Pfam" id="PF00288">
    <property type="entry name" value="GHMP_kinases_N"/>
    <property type="match status" value="1"/>
</dbReference>
<dbReference type="OrthoDB" id="9769912at2"/>
<dbReference type="GO" id="GO:0004413">
    <property type="term" value="F:homoserine kinase activity"/>
    <property type="evidence" value="ECO:0007669"/>
    <property type="project" value="UniProtKB-UniRule"/>
</dbReference>
<dbReference type="GO" id="GO:0005524">
    <property type="term" value="F:ATP binding"/>
    <property type="evidence" value="ECO:0007669"/>
    <property type="project" value="UniProtKB-UniRule"/>
</dbReference>
<comment type="caution">
    <text evidence="16">The sequence shown here is derived from an EMBL/GenBank/DDBJ whole genome shotgun (WGS) entry which is preliminary data.</text>
</comment>
<evidence type="ECO:0000256" key="8">
    <source>
        <dbReference type="ARBA" id="ARBA00022741"/>
    </source>
</evidence>
<organism evidence="16 17">
    <name type="scientific">Halolactibacillus alkaliphilus</name>
    <dbReference type="NCBI Taxonomy" id="442899"/>
    <lineage>
        <taxon>Bacteria</taxon>
        <taxon>Bacillati</taxon>
        <taxon>Bacillota</taxon>
        <taxon>Bacilli</taxon>
        <taxon>Bacillales</taxon>
        <taxon>Bacillaceae</taxon>
        <taxon>Halolactibacillus</taxon>
    </lineage>
</organism>
<keyword evidence="6 13" id="KW-0808">Transferase</keyword>
<keyword evidence="9 13" id="KW-0418">Kinase</keyword>
<keyword evidence="8 13" id="KW-0547">Nucleotide-binding</keyword>
<reference evidence="16 17" key="1">
    <citation type="submission" date="2019-07" db="EMBL/GenBank/DDBJ databases">
        <title>Whole genome shotgun sequence of Halolactibacillus alkaliphilus NBRC 103919.</title>
        <authorList>
            <person name="Hosoyama A."/>
            <person name="Uohara A."/>
            <person name="Ohji S."/>
            <person name="Ichikawa N."/>
        </authorList>
    </citation>
    <scope>NUCLEOTIDE SEQUENCE [LARGE SCALE GENOMIC DNA]</scope>
    <source>
        <strain evidence="16 17">NBRC 103919</strain>
    </source>
</reference>
<comment type="subcellular location">
    <subcellularLocation>
        <location evidence="13">Cytoplasm</location>
    </subcellularLocation>
</comment>
<evidence type="ECO:0000256" key="7">
    <source>
        <dbReference type="ARBA" id="ARBA00022697"/>
    </source>
</evidence>
<evidence type="ECO:0000256" key="12">
    <source>
        <dbReference type="ARBA" id="ARBA00049954"/>
    </source>
</evidence>
<dbReference type="InterPro" id="IPR006203">
    <property type="entry name" value="GHMP_knse_ATP-bd_CS"/>
</dbReference>
<protein>
    <recommendedName>
        <fullName evidence="4 13">Homoserine kinase</fullName>
        <shortName evidence="13">HK</shortName>
        <shortName evidence="13">HSK</shortName>
        <ecNumber evidence="3 13">2.7.1.39</ecNumber>
    </recommendedName>
</protein>
<dbReference type="Proteomes" id="UP000321400">
    <property type="component" value="Unassembled WGS sequence"/>
</dbReference>
<dbReference type="PIRSF" id="PIRSF000676">
    <property type="entry name" value="Homoser_kin"/>
    <property type="match status" value="1"/>
</dbReference>
<proteinExistence type="inferred from homology"/>
<name>A0A511X411_9BACI</name>
<evidence type="ECO:0000256" key="9">
    <source>
        <dbReference type="ARBA" id="ARBA00022777"/>
    </source>
</evidence>
<evidence type="ECO:0000313" key="16">
    <source>
        <dbReference type="EMBL" id="GEN57686.1"/>
    </source>
</evidence>
<dbReference type="InterPro" id="IPR000870">
    <property type="entry name" value="Homoserine_kinase"/>
</dbReference>
<dbReference type="EMBL" id="BJYE01000036">
    <property type="protein sequence ID" value="GEN57686.1"/>
    <property type="molecule type" value="Genomic_DNA"/>
</dbReference>
<evidence type="ECO:0000256" key="11">
    <source>
        <dbReference type="ARBA" id="ARBA00049375"/>
    </source>
</evidence>
<evidence type="ECO:0000256" key="13">
    <source>
        <dbReference type="HAMAP-Rule" id="MF_00384"/>
    </source>
</evidence>
<evidence type="ECO:0000313" key="17">
    <source>
        <dbReference type="Proteomes" id="UP000321400"/>
    </source>
</evidence>
<dbReference type="EC" id="2.7.1.39" evidence="3 13"/>